<dbReference type="EMBL" id="AZSP01000151">
    <property type="protein sequence ID" value="PVE11090.1"/>
    <property type="molecule type" value="Genomic_DNA"/>
</dbReference>
<name>A0A2T7T7E1_9ACTN</name>
<protein>
    <submittedName>
        <fullName evidence="1">Uncharacterized protein</fullName>
    </submittedName>
</protein>
<accession>A0A2T7T7E1</accession>
<evidence type="ECO:0000313" key="2">
    <source>
        <dbReference type="Proteomes" id="UP000245992"/>
    </source>
</evidence>
<reference evidence="1 2" key="1">
    <citation type="submission" date="2013-12" db="EMBL/GenBank/DDBJ databases">
        <title>Annotated genome of Streptomyces scopuliridis.</title>
        <authorList>
            <person name="Olson J.B."/>
        </authorList>
    </citation>
    <scope>NUCLEOTIDE SEQUENCE [LARGE SCALE GENOMIC DNA]</scope>
    <source>
        <strain evidence="1 2">RB72</strain>
    </source>
</reference>
<dbReference type="AlphaFoldDB" id="A0A2T7T7E1"/>
<evidence type="ECO:0000313" key="1">
    <source>
        <dbReference type="EMBL" id="PVE11090.1"/>
    </source>
</evidence>
<dbReference type="Proteomes" id="UP000245992">
    <property type="component" value="Unassembled WGS sequence"/>
</dbReference>
<sequence length="45" mass="4509">MFADHPDQLTDPAGVVAGRLPGYDDVADFAVSADVPGTGPLGAQP</sequence>
<comment type="caution">
    <text evidence="1">The sequence shown here is derived from an EMBL/GenBank/DDBJ whole genome shotgun (WGS) entry which is preliminary data.</text>
</comment>
<gene>
    <name evidence="1" type="ORF">Y717_17640</name>
</gene>
<keyword evidence="2" id="KW-1185">Reference proteome</keyword>
<proteinExistence type="predicted"/>
<organism evidence="1 2">
    <name type="scientific">Streptomyces scopuliridis RB72</name>
    <dbReference type="NCBI Taxonomy" id="1440053"/>
    <lineage>
        <taxon>Bacteria</taxon>
        <taxon>Bacillati</taxon>
        <taxon>Actinomycetota</taxon>
        <taxon>Actinomycetes</taxon>
        <taxon>Kitasatosporales</taxon>
        <taxon>Streptomycetaceae</taxon>
        <taxon>Streptomyces</taxon>
    </lineage>
</organism>